<dbReference type="Proteomes" id="UP000218334">
    <property type="component" value="Unassembled WGS sequence"/>
</dbReference>
<evidence type="ECO:0000313" key="2">
    <source>
        <dbReference type="EMBL" id="PBK63380.1"/>
    </source>
</evidence>
<proteinExistence type="predicted"/>
<accession>A0A2H3B0Y1</accession>
<organism evidence="2 3">
    <name type="scientific">Armillaria solidipes</name>
    <dbReference type="NCBI Taxonomy" id="1076256"/>
    <lineage>
        <taxon>Eukaryota</taxon>
        <taxon>Fungi</taxon>
        <taxon>Dikarya</taxon>
        <taxon>Basidiomycota</taxon>
        <taxon>Agaricomycotina</taxon>
        <taxon>Agaricomycetes</taxon>
        <taxon>Agaricomycetidae</taxon>
        <taxon>Agaricales</taxon>
        <taxon>Marasmiineae</taxon>
        <taxon>Physalacriaceae</taxon>
        <taxon>Armillaria</taxon>
    </lineage>
</organism>
<feature type="region of interest" description="Disordered" evidence="1">
    <location>
        <begin position="12"/>
        <end position="36"/>
    </location>
</feature>
<evidence type="ECO:0000256" key="1">
    <source>
        <dbReference type="SAM" id="MobiDB-lite"/>
    </source>
</evidence>
<sequence length="167" mass="18053">MPLACGGFFERDSNSDNHRKINHNITKSDRGSSARNGLADCKEERDYIPAKGTRTLVLFKGLEHTSQQRALSVRLSGPVKTAVMSVSQPSPSTQSKDFACQERTGSVDVDRTGADDENGLHSEDDFDAMVVLTFSDPVEISVQLSEGFDVKLGSVGAARKRNGGFGM</sequence>
<dbReference type="AlphaFoldDB" id="A0A2H3B0Y1"/>
<reference evidence="3" key="1">
    <citation type="journal article" date="2017" name="Nat. Ecol. Evol.">
        <title>Genome expansion and lineage-specific genetic innovations in the forest pathogenic fungi Armillaria.</title>
        <authorList>
            <person name="Sipos G."/>
            <person name="Prasanna A.N."/>
            <person name="Walter M.C."/>
            <person name="O'Connor E."/>
            <person name="Balint B."/>
            <person name="Krizsan K."/>
            <person name="Kiss B."/>
            <person name="Hess J."/>
            <person name="Varga T."/>
            <person name="Slot J."/>
            <person name="Riley R."/>
            <person name="Boka B."/>
            <person name="Rigling D."/>
            <person name="Barry K."/>
            <person name="Lee J."/>
            <person name="Mihaltcheva S."/>
            <person name="LaButti K."/>
            <person name="Lipzen A."/>
            <person name="Waldron R."/>
            <person name="Moloney N.M."/>
            <person name="Sperisen C."/>
            <person name="Kredics L."/>
            <person name="Vagvoelgyi C."/>
            <person name="Patrignani A."/>
            <person name="Fitzpatrick D."/>
            <person name="Nagy I."/>
            <person name="Doyle S."/>
            <person name="Anderson J.B."/>
            <person name="Grigoriev I.V."/>
            <person name="Gueldener U."/>
            <person name="Muensterkoetter M."/>
            <person name="Nagy L.G."/>
        </authorList>
    </citation>
    <scope>NUCLEOTIDE SEQUENCE [LARGE SCALE GENOMIC DNA]</scope>
    <source>
        <strain evidence="3">28-4</strain>
    </source>
</reference>
<dbReference type="EMBL" id="KZ293459">
    <property type="protein sequence ID" value="PBK63380.1"/>
    <property type="molecule type" value="Genomic_DNA"/>
</dbReference>
<keyword evidence="3" id="KW-1185">Reference proteome</keyword>
<protein>
    <submittedName>
        <fullName evidence="2">Uncharacterized protein</fullName>
    </submittedName>
</protein>
<name>A0A2H3B0Y1_9AGAR</name>
<evidence type="ECO:0000313" key="3">
    <source>
        <dbReference type="Proteomes" id="UP000218334"/>
    </source>
</evidence>
<gene>
    <name evidence="2" type="ORF">ARMSODRAFT_980033</name>
</gene>